<reference evidence="1 2" key="2">
    <citation type="journal article" date="2022" name="Mol. Ecol. Resour.">
        <title>The genomes of chicory, endive, great burdock and yacon provide insights into Asteraceae paleo-polyploidization history and plant inulin production.</title>
        <authorList>
            <person name="Fan W."/>
            <person name="Wang S."/>
            <person name="Wang H."/>
            <person name="Wang A."/>
            <person name="Jiang F."/>
            <person name="Liu H."/>
            <person name="Zhao H."/>
            <person name="Xu D."/>
            <person name="Zhang Y."/>
        </authorList>
    </citation>
    <scope>NUCLEOTIDE SEQUENCE [LARGE SCALE GENOMIC DNA]</scope>
    <source>
        <strain evidence="2">cv. Punajuju</strain>
        <tissue evidence="1">Leaves</tissue>
    </source>
</reference>
<name>A0ACB9BQX1_CICIN</name>
<organism evidence="1 2">
    <name type="scientific">Cichorium intybus</name>
    <name type="common">Chicory</name>
    <dbReference type="NCBI Taxonomy" id="13427"/>
    <lineage>
        <taxon>Eukaryota</taxon>
        <taxon>Viridiplantae</taxon>
        <taxon>Streptophyta</taxon>
        <taxon>Embryophyta</taxon>
        <taxon>Tracheophyta</taxon>
        <taxon>Spermatophyta</taxon>
        <taxon>Magnoliopsida</taxon>
        <taxon>eudicotyledons</taxon>
        <taxon>Gunneridae</taxon>
        <taxon>Pentapetalae</taxon>
        <taxon>asterids</taxon>
        <taxon>campanulids</taxon>
        <taxon>Asterales</taxon>
        <taxon>Asteraceae</taxon>
        <taxon>Cichorioideae</taxon>
        <taxon>Cichorieae</taxon>
        <taxon>Cichoriinae</taxon>
        <taxon>Cichorium</taxon>
    </lineage>
</organism>
<evidence type="ECO:0000313" key="1">
    <source>
        <dbReference type="EMBL" id="KAI3724400.1"/>
    </source>
</evidence>
<comment type="caution">
    <text evidence="1">The sequence shown here is derived from an EMBL/GenBank/DDBJ whole genome shotgun (WGS) entry which is preliminary data.</text>
</comment>
<reference evidence="2" key="1">
    <citation type="journal article" date="2022" name="Mol. Ecol. Resour.">
        <title>The genomes of chicory, endive, great burdock and yacon provide insights into Asteraceae palaeo-polyploidization history and plant inulin production.</title>
        <authorList>
            <person name="Fan W."/>
            <person name="Wang S."/>
            <person name="Wang H."/>
            <person name="Wang A."/>
            <person name="Jiang F."/>
            <person name="Liu H."/>
            <person name="Zhao H."/>
            <person name="Xu D."/>
            <person name="Zhang Y."/>
        </authorList>
    </citation>
    <scope>NUCLEOTIDE SEQUENCE [LARGE SCALE GENOMIC DNA]</scope>
    <source>
        <strain evidence="2">cv. Punajuju</strain>
    </source>
</reference>
<dbReference type="Proteomes" id="UP001055811">
    <property type="component" value="Linkage Group LG06"/>
</dbReference>
<keyword evidence="2" id="KW-1185">Reference proteome</keyword>
<gene>
    <name evidence="1" type="ORF">L2E82_36174</name>
</gene>
<evidence type="ECO:0000313" key="2">
    <source>
        <dbReference type="Proteomes" id="UP001055811"/>
    </source>
</evidence>
<sequence length="110" mass="11583">MSAFIVLVITCVVGVHATKIGSIFSNEDLIIQVVSNGVRELETTDLQVIGQTCRGPTCNHTLTAVSPTKSHTPRLILFGGATTIGGGSSSTIPGIRNCHLLVLIGRRDND</sequence>
<accession>A0ACB9BQX1</accession>
<dbReference type="EMBL" id="CM042014">
    <property type="protein sequence ID" value="KAI3724400.1"/>
    <property type="molecule type" value="Genomic_DNA"/>
</dbReference>
<proteinExistence type="predicted"/>
<protein>
    <submittedName>
        <fullName evidence="1">Uncharacterized protein</fullName>
    </submittedName>
</protein>